<dbReference type="RefSeq" id="WP_077026649.1">
    <property type="nucleotide sequence ID" value="NZ_CP017641.1"/>
</dbReference>
<keyword evidence="3" id="KW-0067">ATP-binding</keyword>
<sequence>MKKHIGEKQTRRGVILVLAVILLVAVMAFVSLTVDVGHMAVVRTQLQGTADAAALAAAQDIPVGAETARASAKSIALLNKAAGDPVTIDDSDIELGFFDFSAKSFVADPTSANAVRVTARVTNQKHFFAPVMGTDTYDMSASAIGMLNPRDIVFVVDLSGSMNDDTEPCWATDAITAQYSATSYSTVATDLMQRVYSDFGFGTYPGAEEYLGAPLGVSADQYAYAEMTKDDGPLTDTAIAATYRIFNSDDEPTRKQKAYAWIIDNQIASVLPNALPTPDSAVNFNYWSRYLDYIMRGTYVGEEPPPDDDDDDDYTPPPSGGPPTPPTTGWLEHPTGTNGLATEFRFQMLMAARVYNGGLWSAASLGLTALPSPVANSYPGCPRRGEYKWTWLPVNYDGDRIYNFNNPNTTSFPTASAPWGWRNWIGYRTYVQFMMDWGRERSPEFDNSSNSNPNLTGKTPLSALNPDCPFRSETTAGGVYQFPPRSEPMHSVRRALIAGLQHVKEKNALVTAGGGDRVSIVTFDGRDGWHGPNIVQPLTSDFDAAMLACTTLQAASDIGATTSTESGIDLARRHLRQKTAASNPNDDPIGAQGRSFTSKVIVLVTDGMPNSWDAEQTELDDYISANSSDEFYPTGYDWFNSVLMQTQQFYRTQRGRMYGVGMGLGTDYDFMDRVARIASTDVNGQSSRGSGNPAEYEQQLVDVLKFIIDRPGSRMVE</sequence>
<gene>
    <name evidence="3" type="ORF">Fuma_05151</name>
</gene>
<feature type="compositionally biased region" description="Acidic residues" evidence="1">
    <location>
        <begin position="304"/>
        <end position="314"/>
    </location>
</feature>
<dbReference type="SUPFAM" id="SSF53300">
    <property type="entry name" value="vWA-like"/>
    <property type="match status" value="1"/>
</dbReference>
<dbReference type="Proteomes" id="UP000187735">
    <property type="component" value="Chromosome"/>
</dbReference>
<feature type="compositionally biased region" description="Polar residues" evidence="1">
    <location>
        <begin position="445"/>
        <end position="459"/>
    </location>
</feature>
<dbReference type="EMBL" id="CP017641">
    <property type="protein sequence ID" value="APZ95493.1"/>
    <property type="molecule type" value="Genomic_DNA"/>
</dbReference>
<keyword evidence="3" id="KW-0378">Hydrolase</keyword>
<feature type="region of interest" description="Disordered" evidence="1">
    <location>
        <begin position="300"/>
        <end position="334"/>
    </location>
</feature>
<keyword evidence="3" id="KW-0547">Nucleotide-binding</keyword>
<feature type="region of interest" description="Disordered" evidence="1">
    <location>
        <begin position="442"/>
        <end position="462"/>
    </location>
</feature>
<proteinExistence type="predicted"/>
<evidence type="ECO:0000313" key="4">
    <source>
        <dbReference type="Proteomes" id="UP000187735"/>
    </source>
</evidence>
<dbReference type="STRING" id="1891926.Fuma_05151"/>
<dbReference type="InterPro" id="IPR036465">
    <property type="entry name" value="vWFA_dom_sf"/>
</dbReference>
<dbReference type="GO" id="GO:0004386">
    <property type="term" value="F:helicase activity"/>
    <property type="evidence" value="ECO:0007669"/>
    <property type="project" value="UniProtKB-KW"/>
</dbReference>
<feature type="domain" description="Putative Flp pilus-assembly TadG-like N-terminal" evidence="2">
    <location>
        <begin position="13"/>
        <end position="60"/>
    </location>
</feature>
<dbReference type="CDD" id="cd00198">
    <property type="entry name" value="vWFA"/>
    <property type="match status" value="1"/>
</dbReference>
<name>A0A1P8WN53_9PLAN</name>
<keyword evidence="3" id="KW-0347">Helicase</keyword>
<evidence type="ECO:0000256" key="1">
    <source>
        <dbReference type="SAM" id="MobiDB-lite"/>
    </source>
</evidence>
<dbReference type="Gene3D" id="3.40.50.410">
    <property type="entry name" value="von Willebrand factor, type A domain"/>
    <property type="match status" value="1"/>
</dbReference>
<keyword evidence="4" id="KW-1185">Reference proteome</keyword>
<organism evidence="3 4">
    <name type="scientific">Fuerstiella marisgermanici</name>
    <dbReference type="NCBI Taxonomy" id="1891926"/>
    <lineage>
        <taxon>Bacteria</taxon>
        <taxon>Pseudomonadati</taxon>
        <taxon>Planctomycetota</taxon>
        <taxon>Planctomycetia</taxon>
        <taxon>Planctomycetales</taxon>
        <taxon>Planctomycetaceae</taxon>
        <taxon>Fuerstiella</taxon>
    </lineage>
</organism>
<evidence type="ECO:0000259" key="2">
    <source>
        <dbReference type="Pfam" id="PF13400"/>
    </source>
</evidence>
<dbReference type="KEGG" id="fmr:Fuma_05151"/>
<dbReference type="AlphaFoldDB" id="A0A1P8WN53"/>
<dbReference type="InterPro" id="IPR028087">
    <property type="entry name" value="Tad_N"/>
</dbReference>
<protein>
    <submittedName>
        <fullName evidence="3">Helicase/secretion neighborhood TadE-like protein</fullName>
    </submittedName>
</protein>
<dbReference type="Pfam" id="PF13400">
    <property type="entry name" value="Tad"/>
    <property type="match status" value="1"/>
</dbReference>
<accession>A0A1P8WN53</accession>
<feature type="compositionally biased region" description="Pro residues" evidence="1">
    <location>
        <begin position="315"/>
        <end position="326"/>
    </location>
</feature>
<evidence type="ECO:0000313" key="3">
    <source>
        <dbReference type="EMBL" id="APZ95493.1"/>
    </source>
</evidence>
<reference evidence="3 4" key="1">
    <citation type="journal article" date="2016" name="Front. Microbiol.">
        <title>Fuerstia marisgermanicae gen. nov., sp. nov., an Unusual Member of the Phylum Planctomycetes from the German Wadden Sea.</title>
        <authorList>
            <person name="Kohn T."/>
            <person name="Heuer A."/>
            <person name="Jogler M."/>
            <person name="Vollmers J."/>
            <person name="Boedeker C."/>
            <person name="Bunk B."/>
            <person name="Rast P."/>
            <person name="Borchert D."/>
            <person name="Glockner I."/>
            <person name="Freese H.M."/>
            <person name="Klenk H.P."/>
            <person name="Overmann J."/>
            <person name="Kaster A.K."/>
            <person name="Rohde M."/>
            <person name="Wiegand S."/>
            <person name="Jogler C."/>
        </authorList>
    </citation>
    <scope>NUCLEOTIDE SEQUENCE [LARGE SCALE GENOMIC DNA]</scope>
    <source>
        <strain evidence="3 4">NH11</strain>
    </source>
</reference>
<dbReference type="OrthoDB" id="210334at2"/>